<feature type="domain" description="RanBD1" evidence="2">
    <location>
        <begin position="74"/>
        <end position="217"/>
    </location>
</feature>
<reference evidence="3 4" key="1">
    <citation type="journal article" date="2013" name="Curr. Biol.">
        <title>The Genome of the Foraminiferan Reticulomyxa filosa.</title>
        <authorList>
            <person name="Glockner G."/>
            <person name="Hulsmann N."/>
            <person name="Schleicher M."/>
            <person name="Noegel A.A."/>
            <person name="Eichinger L."/>
            <person name="Gallinger C."/>
            <person name="Pawlowski J."/>
            <person name="Sierra R."/>
            <person name="Euteneuer U."/>
            <person name="Pillet L."/>
            <person name="Moustafa A."/>
            <person name="Platzer M."/>
            <person name="Groth M."/>
            <person name="Szafranski K."/>
            <person name="Schliwa M."/>
        </authorList>
    </citation>
    <scope>NUCLEOTIDE SEQUENCE [LARGE SCALE GENOMIC DNA]</scope>
</reference>
<dbReference type="InterPro" id="IPR045255">
    <property type="entry name" value="RanBP1-like"/>
</dbReference>
<dbReference type="InterPro" id="IPR000156">
    <property type="entry name" value="Ran_bind_dom"/>
</dbReference>
<dbReference type="PANTHER" id="PTHR23138:SF87">
    <property type="entry name" value="E3 SUMO-PROTEIN LIGASE RANBP2"/>
    <property type="match status" value="1"/>
</dbReference>
<dbReference type="SUPFAM" id="SSF50729">
    <property type="entry name" value="PH domain-like"/>
    <property type="match status" value="1"/>
</dbReference>
<proteinExistence type="predicted"/>
<comment type="caution">
    <text evidence="3">The sequence shown here is derived from an EMBL/GenBank/DDBJ whole genome shotgun (WGS) entry which is preliminary data.</text>
</comment>
<dbReference type="EMBL" id="ASPP01021493">
    <property type="protein sequence ID" value="ETO12355.1"/>
    <property type="molecule type" value="Genomic_DNA"/>
</dbReference>
<sequence length="217" mass="25126">MFEYTFLTKSNFPKKESKNLNDIWCSSEWDAVTKENVNPHDNVKNNKQDESKLETEHDKHDEHDNVEENCVDYNLKPIIHLTEQTQVSSGTEDETQIHQFSVKKLYRWSKDTTGEQGWKTRAIESVIELWKSNTTGRLRMICRENLTGKLRLNQNVGKDIVVTEKPSFHCQWSAFDATIAQENGCQGFSMWLAKFTDVDTSKAFQRVLSSLISSQSK</sequence>
<protein>
    <submittedName>
        <fullName evidence="3">RAN binding protein 1</fullName>
    </submittedName>
</protein>
<evidence type="ECO:0000313" key="3">
    <source>
        <dbReference type="EMBL" id="ETO12355.1"/>
    </source>
</evidence>
<evidence type="ECO:0000256" key="1">
    <source>
        <dbReference type="SAM" id="MobiDB-lite"/>
    </source>
</evidence>
<gene>
    <name evidence="3" type="ORF">RFI_25023</name>
</gene>
<keyword evidence="4" id="KW-1185">Reference proteome</keyword>
<feature type="region of interest" description="Disordered" evidence="1">
    <location>
        <begin position="35"/>
        <end position="62"/>
    </location>
</feature>
<dbReference type="PANTHER" id="PTHR23138">
    <property type="entry name" value="RAN BINDING PROTEIN"/>
    <property type="match status" value="1"/>
</dbReference>
<evidence type="ECO:0000259" key="2">
    <source>
        <dbReference type="PROSITE" id="PS50196"/>
    </source>
</evidence>
<dbReference type="Pfam" id="PF00638">
    <property type="entry name" value="Ran_BP1"/>
    <property type="match status" value="1"/>
</dbReference>
<dbReference type="AlphaFoldDB" id="X6MH29"/>
<dbReference type="SMART" id="SM00160">
    <property type="entry name" value="RanBD"/>
    <property type="match status" value="1"/>
</dbReference>
<evidence type="ECO:0000313" key="4">
    <source>
        <dbReference type="Proteomes" id="UP000023152"/>
    </source>
</evidence>
<dbReference type="Gene3D" id="2.30.29.30">
    <property type="entry name" value="Pleckstrin-homology domain (PH domain)/Phosphotyrosine-binding domain (PTB)"/>
    <property type="match status" value="1"/>
</dbReference>
<dbReference type="OrthoDB" id="2357150at2759"/>
<dbReference type="InterPro" id="IPR011993">
    <property type="entry name" value="PH-like_dom_sf"/>
</dbReference>
<dbReference type="GO" id="GO:0005737">
    <property type="term" value="C:cytoplasm"/>
    <property type="evidence" value="ECO:0007669"/>
    <property type="project" value="TreeGrafter"/>
</dbReference>
<organism evidence="3 4">
    <name type="scientific">Reticulomyxa filosa</name>
    <dbReference type="NCBI Taxonomy" id="46433"/>
    <lineage>
        <taxon>Eukaryota</taxon>
        <taxon>Sar</taxon>
        <taxon>Rhizaria</taxon>
        <taxon>Retaria</taxon>
        <taxon>Foraminifera</taxon>
        <taxon>Monothalamids</taxon>
        <taxon>Reticulomyxidae</taxon>
        <taxon>Reticulomyxa</taxon>
    </lineage>
</organism>
<accession>X6MH29</accession>
<name>X6MH29_RETFI</name>
<dbReference type="Proteomes" id="UP000023152">
    <property type="component" value="Unassembled WGS sequence"/>
</dbReference>
<dbReference type="GO" id="GO:0005643">
    <property type="term" value="C:nuclear pore"/>
    <property type="evidence" value="ECO:0007669"/>
    <property type="project" value="TreeGrafter"/>
</dbReference>
<dbReference type="GO" id="GO:0005096">
    <property type="term" value="F:GTPase activator activity"/>
    <property type="evidence" value="ECO:0007669"/>
    <property type="project" value="TreeGrafter"/>
</dbReference>
<dbReference type="PROSITE" id="PS50196">
    <property type="entry name" value="RANBD1"/>
    <property type="match status" value="1"/>
</dbReference>